<protein>
    <submittedName>
        <fullName evidence="9">ABC transporter ATP-binding protein</fullName>
    </submittedName>
    <submittedName>
        <fullName evidence="8">ATP-binding cassette domain-containing protein</fullName>
    </submittedName>
</protein>
<evidence type="ECO:0000256" key="2">
    <source>
        <dbReference type="ARBA" id="ARBA00005417"/>
    </source>
</evidence>
<proteinExistence type="inferred from homology"/>
<evidence type="ECO:0000256" key="4">
    <source>
        <dbReference type="ARBA" id="ARBA00022741"/>
    </source>
</evidence>
<evidence type="ECO:0000259" key="7">
    <source>
        <dbReference type="PROSITE" id="PS50893"/>
    </source>
</evidence>
<feature type="domain" description="ABC transporter" evidence="7">
    <location>
        <begin position="9"/>
        <end position="234"/>
    </location>
</feature>
<reference evidence="9" key="2">
    <citation type="journal article" date="2019" name="Int. J. Syst. Evol. Microbiol.">
        <title>Gordonibacter faecihominis is a later heterotypic synonym of Gordonibacter urolithinfaciens.</title>
        <authorList>
            <person name="Danylec N."/>
            <person name="Stoll D.A."/>
            <person name="Huch M."/>
        </authorList>
    </citation>
    <scope>NUCLEOTIDE SEQUENCE</scope>
    <source>
        <strain evidence="9">DSM 27213</strain>
    </source>
</reference>
<evidence type="ECO:0000256" key="6">
    <source>
        <dbReference type="ARBA" id="ARBA00023251"/>
    </source>
</evidence>
<evidence type="ECO:0000313" key="10">
    <source>
        <dbReference type="Proteomes" id="UP000285258"/>
    </source>
</evidence>
<reference evidence="8 11" key="4">
    <citation type="journal article" date="2019" name="Nat. Med.">
        <title>A library of human gut bacterial isolates paired with longitudinal multiomics data enables mechanistic microbiome research.</title>
        <authorList>
            <person name="Poyet M."/>
            <person name="Groussin M."/>
            <person name="Gibbons S.M."/>
            <person name="Avila-Pacheco J."/>
            <person name="Jiang X."/>
            <person name="Kearney S.M."/>
            <person name="Perrotta A.R."/>
            <person name="Berdy B."/>
            <person name="Zhao S."/>
            <person name="Lieberman T.D."/>
            <person name="Swanson P.K."/>
            <person name="Smith M."/>
            <person name="Roesemann S."/>
            <person name="Alexander J.E."/>
            <person name="Rich S.A."/>
            <person name="Livny J."/>
            <person name="Vlamakis H."/>
            <person name="Clish C."/>
            <person name="Bullock K."/>
            <person name="Deik A."/>
            <person name="Scott J."/>
            <person name="Pierce K.A."/>
            <person name="Xavier R.J."/>
            <person name="Alm E.J."/>
        </authorList>
    </citation>
    <scope>NUCLEOTIDE SEQUENCE [LARGE SCALE GENOMIC DNA]</scope>
    <source>
        <strain evidence="8 11">BIOML-A1</strain>
    </source>
</reference>
<name>A0A423UHH1_9ACTN</name>
<evidence type="ECO:0000313" key="8">
    <source>
        <dbReference type="EMBL" id="MSA96266.1"/>
    </source>
</evidence>
<dbReference type="InterPro" id="IPR050763">
    <property type="entry name" value="ABC_transporter_ATP-binding"/>
</dbReference>
<evidence type="ECO:0000313" key="9">
    <source>
        <dbReference type="EMBL" id="ROT88272.1"/>
    </source>
</evidence>
<dbReference type="AlphaFoldDB" id="A0A423UHH1"/>
<dbReference type="PANTHER" id="PTHR42711">
    <property type="entry name" value="ABC TRANSPORTER ATP-BINDING PROTEIN"/>
    <property type="match status" value="1"/>
</dbReference>
<dbReference type="Gene3D" id="3.40.50.300">
    <property type="entry name" value="P-loop containing nucleotide triphosphate hydrolases"/>
    <property type="match status" value="1"/>
</dbReference>
<dbReference type="GO" id="GO:0005524">
    <property type="term" value="F:ATP binding"/>
    <property type="evidence" value="ECO:0007669"/>
    <property type="project" value="UniProtKB-KW"/>
</dbReference>
<sequence>MSATIGPAIAIEGLKKDYGSGRGVFGVSFAVERGEVFGFLGPNGAGKTVTMRNLMGFIRPDEGTVSISGLNCFSQRARIQEHLGYLPGEIACMDEMTGAAFLEFMARMKKLRDRTRMEQLIEYFELDPARRIRKMSKGTKQKVGLVCAFMASPDIVLLDEPTSGLDPLMQSRFIDLVLEEKRRGTTILLSSHLFEEVERTCDRVAFIRGGKLAAVERMDDVRKSRKRLFVVTFADEAARDRYAAAHRDTDGCGEAGFSVQKQGTTSVETAVSGNLDAFVKDLAAYEIVDLTAREQTLEELFMHLYGTFGDASNRRSGLKGGSHE</sequence>
<dbReference type="PANTHER" id="PTHR42711:SF5">
    <property type="entry name" value="ABC TRANSPORTER ATP-BINDING PROTEIN NATA"/>
    <property type="match status" value="1"/>
</dbReference>
<dbReference type="InterPro" id="IPR003593">
    <property type="entry name" value="AAA+_ATPase"/>
</dbReference>
<dbReference type="CDD" id="cd03230">
    <property type="entry name" value="ABC_DR_subfamily_A"/>
    <property type="match status" value="1"/>
</dbReference>
<dbReference type="RefSeq" id="WP_096228187.1">
    <property type="nucleotide sequence ID" value="NZ_CP168029.1"/>
</dbReference>
<dbReference type="EMBL" id="WKZA01000125">
    <property type="protein sequence ID" value="MSA96266.1"/>
    <property type="molecule type" value="Genomic_DNA"/>
</dbReference>
<evidence type="ECO:0000313" key="11">
    <source>
        <dbReference type="Proteomes" id="UP000462865"/>
    </source>
</evidence>
<keyword evidence="3" id="KW-0813">Transport</keyword>
<comment type="caution">
    <text evidence="9">The sequence shown here is derived from an EMBL/GenBank/DDBJ whole genome shotgun (WGS) entry which is preliminary data.</text>
</comment>
<dbReference type="InterPro" id="IPR027417">
    <property type="entry name" value="P-loop_NTPase"/>
</dbReference>
<accession>A0A423UHH1</accession>
<dbReference type="InterPro" id="IPR003439">
    <property type="entry name" value="ABC_transporter-like_ATP-bd"/>
</dbReference>
<reference evidence="10" key="1">
    <citation type="submission" date="2018-05" db="EMBL/GenBank/DDBJ databases">
        <title>Genome Sequencing of selected type strains of the family Eggerthellaceae.</title>
        <authorList>
            <person name="Danylec N."/>
            <person name="Stoll D.A."/>
            <person name="Doetsch A."/>
            <person name="Huch M."/>
        </authorList>
    </citation>
    <scope>NUCLEOTIDE SEQUENCE [LARGE SCALE GENOMIC DNA]</scope>
    <source>
        <strain evidence="10">DSM 27213</strain>
    </source>
</reference>
<dbReference type="Pfam" id="PF00005">
    <property type="entry name" value="ABC_tran"/>
    <property type="match status" value="1"/>
</dbReference>
<keyword evidence="6" id="KW-0046">Antibiotic resistance</keyword>
<dbReference type="PROSITE" id="PS50893">
    <property type="entry name" value="ABC_TRANSPORTER_2"/>
    <property type="match status" value="1"/>
</dbReference>
<comment type="subcellular location">
    <subcellularLocation>
        <location evidence="1">Cell membrane</location>
        <topology evidence="1">Peripheral membrane protein</topology>
    </subcellularLocation>
</comment>
<evidence type="ECO:0000256" key="5">
    <source>
        <dbReference type="ARBA" id="ARBA00022840"/>
    </source>
</evidence>
<gene>
    <name evidence="9" type="ORF">DMP12_12920</name>
    <name evidence="8" type="ORF">GKG38_14630</name>
</gene>
<keyword evidence="4" id="KW-0547">Nucleotide-binding</keyword>
<comment type="similarity">
    <text evidence="2">Belongs to the ABC transporter superfamily.</text>
</comment>
<keyword evidence="5 9" id="KW-0067">ATP-binding</keyword>
<dbReference type="Proteomes" id="UP000285258">
    <property type="component" value="Unassembled WGS sequence"/>
</dbReference>
<evidence type="ECO:0000256" key="1">
    <source>
        <dbReference type="ARBA" id="ARBA00004202"/>
    </source>
</evidence>
<dbReference type="SUPFAM" id="SSF52540">
    <property type="entry name" value="P-loop containing nucleoside triphosphate hydrolases"/>
    <property type="match status" value="1"/>
</dbReference>
<reference evidence="9" key="3">
    <citation type="journal article" date="2019" name="Microbiol. Resour. Announc.">
        <title>Draft Genome Sequences of Type Strains of Gordonibacter faecihominis, Paraeggerthella hongkongensis, Parvibacter caecicola,Slackia equolifaciens, Slackia faecicanis, and Slackia isoflavoniconvertens.</title>
        <authorList>
            <person name="Danylec N."/>
            <person name="Stoll D.A."/>
            <person name="Dotsch A."/>
            <person name="Huch M."/>
        </authorList>
    </citation>
    <scope>NUCLEOTIDE SEQUENCE</scope>
    <source>
        <strain evidence="9">DSM 27213</strain>
    </source>
</reference>
<dbReference type="Proteomes" id="UP000462865">
    <property type="component" value="Unassembled WGS sequence"/>
</dbReference>
<dbReference type="SMART" id="SM00382">
    <property type="entry name" value="AAA"/>
    <property type="match status" value="1"/>
</dbReference>
<dbReference type="GO" id="GO:0005886">
    <property type="term" value="C:plasma membrane"/>
    <property type="evidence" value="ECO:0007669"/>
    <property type="project" value="UniProtKB-SubCell"/>
</dbReference>
<dbReference type="EMBL" id="QIBW01000020">
    <property type="protein sequence ID" value="ROT88272.1"/>
    <property type="molecule type" value="Genomic_DNA"/>
</dbReference>
<organism evidence="9 10">
    <name type="scientific">Gordonibacter urolithinfaciens</name>
    <dbReference type="NCBI Taxonomy" id="1335613"/>
    <lineage>
        <taxon>Bacteria</taxon>
        <taxon>Bacillati</taxon>
        <taxon>Actinomycetota</taxon>
        <taxon>Coriobacteriia</taxon>
        <taxon>Eggerthellales</taxon>
        <taxon>Eggerthellaceae</taxon>
        <taxon>Gordonibacter</taxon>
    </lineage>
</organism>
<evidence type="ECO:0000256" key="3">
    <source>
        <dbReference type="ARBA" id="ARBA00022448"/>
    </source>
</evidence>
<dbReference type="GO" id="GO:0016887">
    <property type="term" value="F:ATP hydrolysis activity"/>
    <property type="evidence" value="ECO:0007669"/>
    <property type="project" value="InterPro"/>
</dbReference>
<dbReference type="GO" id="GO:0046677">
    <property type="term" value="P:response to antibiotic"/>
    <property type="evidence" value="ECO:0007669"/>
    <property type="project" value="UniProtKB-KW"/>
</dbReference>